<evidence type="ECO:0000313" key="2">
    <source>
        <dbReference type="EMBL" id="KAE9982147.1"/>
    </source>
</evidence>
<feature type="compositionally biased region" description="Acidic residues" evidence="1">
    <location>
        <begin position="78"/>
        <end position="87"/>
    </location>
</feature>
<reference evidence="2 3" key="1">
    <citation type="submission" date="2019-11" db="EMBL/GenBank/DDBJ databases">
        <title>Venturia inaequalis Genome Resource.</title>
        <authorList>
            <person name="Lichtner F.J."/>
        </authorList>
    </citation>
    <scope>NUCLEOTIDE SEQUENCE [LARGE SCALE GENOMIC DNA]</scope>
    <source>
        <strain evidence="2">Bline_iso_100314</strain>
    </source>
</reference>
<dbReference type="AlphaFoldDB" id="A0A8H3V6W0"/>
<feature type="compositionally biased region" description="Polar residues" evidence="1">
    <location>
        <begin position="127"/>
        <end position="144"/>
    </location>
</feature>
<feature type="compositionally biased region" description="Basic residues" evidence="1">
    <location>
        <begin position="44"/>
        <end position="56"/>
    </location>
</feature>
<sequence>MLIFHHIEWVPVAEALGLEGDNAAHTARMRFFRYREKRGDVPSKKKVGKSARKSNARGKEAVQAEEETDKEEERHEDDTDEADEDEPITQRLPRRRRVSEAFPNSGFANADVSRLPSNKRAKKATGKASSMSTLEQVEDQNTSHEVVPGKKADAKLPKVATGVPKKEVVGKVSGQADSEHSNQSESVAIVAAFLSCPTPGVDFDKMMALVGAKTAASARERLRVAKKKADQILENAGHEGGSTPVASTLKNTPKKAAPAGGVHKKTPSKVKKGPRKIKAEVKEEADTEDGV</sequence>
<comment type="caution">
    <text evidence="2">The sequence shown here is derived from an EMBL/GenBank/DDBJ whole genome shotgun (WGS) entry which is preliminary data.</text>
</comment>
<organism evidence="2 3">
    <name type="scientific">Venturia inaequalis</name>
    <name type="common">Apple scab fungus</name>
    <dbReference type="NCBI Taxonomy" id="5025"/>
    <lineage>
        <taxon>Eukaryota</taxon>
        <taxon>Fungi</taxon>
        <taxon>Dikarya</taxon>
        <taxon>Ascomycota</taxon>
        <taxon>Pezizomycotina</taxon>
        <taxon>Dothideomycetes</taxon>
        <taxon>Pleosporomycetidae</taxon>
        <taxon>Venturiales</taxon>
        <taxon>Venturiaceae</taxon>
        <taxon>Venturia</taxon>
    </lineage>
</organism>
<accession>A0A8H3V6W0</accession>
<dbReference type="Proteomes" id="UP000433883">
    <property type="component" value="Unassembled WGS sequence"/>
</dbReference>
<proteinExistence type="predicted"/>
<feature type="region of interest" description="Disordered" evidence="1">
    <location>
        <begin position="38"/>
        <end position="159"/>
    </location>
</feature>
<dbReference type="EMBL" id="WNWQ01000048">
    <property type="protein sequence ID" value="KAE9982147.1"/>
    <property type="molecule type" value="Genomic_DNA"/>
</dbReference>
<feature type="compositionally biased region" description="Basic residues" evidence="1">
    <location>
        <begin position="262"/>
        <end position="276"/>
    </location>
</feature>
<feature type="compositionally biased region" description="Basic and acidic residues" evidence="1">
    <location>
        <begin position="147"/>
        <end position="156"/>
    </location>
</feature>
<name>A0A8H3V6W0_VENIN</name>
<evidence type="ECO:0000313" key="3">
    <source>
        <dbReference type="Proteomes" id="UP000433883"/>
    </source>
</evidence>
<evidence type="ECO:0000256" key="1">
    <source>
        <dbReference type="SAM" id="MobiDB-lite"/>
    </source>
</evidence>
<protein>
    <submittedName>
        <fullName evidence="2">Uncharacterized protein</fullName>
    </submittedName>
</protein>
<feature type="region of interest" description="Disordered" evidence="1">
    <location>
        <begin position="233"/>
        <end position="291"/>
    </location>
</feature>
<gene>
    <name evidence="2" type="ORF">BLS_006493</name>
</gene>